<keyword evidence="5" id="KW-0449">Lipoprotein</keyword>
<dbReference type="GO" id="GO:0030288">
    <property type="term" value="C:outer membrane-bounded periplasmic space"/>
    <property type="evidence" value="ECO:0007669"/>
    <property type="project" value="InterPro"/>
</dbReference>
<dbReference type="InterPro" id="IPR005534">
    <property type="entry name" value="Curli_assmbl/transp-comp_CsgG"/>
</dbReference>
<organism evidence="6">
    <name type="scientific">marine metagenome</name>
    <dbReference type="NCBI Taxonomy" id="408172"/>
    <lineage>
        <taxon>unclassified sequences</taxon>
        <taxon>metagenomes</taxon>
        <taxon>ecological metagenomes</taxon>
    </lineage>
</organism>
<evidence type="ECO:0000256" key="5">
    <source>
        <dbReference type="ARBA" id="ARBA00023288"/>
    </source>
</evidence>
<dbReference type="PANTHER" id="PTHR41164">
    <property type="entry name" value="CURLI PRODUCTION ASSEMBLY/TRANSPORT COMPONENT CSGG"/>
    <property type="match status" value="1"/>
</dbReference>
<gene>
    <name evidence="6" type="ORF">METZ01_LOCUS371002</name>
</gene>
<evidence type="ECO:0000256" key="2">
    <source>
        <dbReference type="ARBA" id="ARBA00022729"/>
    </source>
</evidence>
<evidence type="ECO:0000313" key="6">
    <source>
        <dbReference type="EMBL" id="SVD18148.1"/>
    </source>
</evidence>
<evidence type="ECO:0000256" key="3">
    <source>
        <dbReference type="ARBA" id="ARBA00023136"/>
    </source>
</evidence>
<dbReference type="AlphaFoldDB" id="A0A382T9W4"/>
<evidence type="ECO:0000256" key="4">
    <source>
        <dbReference type="ARBA" id="ARBA00023139"/>
    </source>
</evidence>
<evidence type="ECO:0000256" key="1">
    <source>
        <dbReference type="ARBA" id="ARBA00022475"/>
    </source>
</evidence>
<dbReference type="PANTHER" id="PTHR41164:SF1">
    <property type="entry name" value="CURLI PRODUCTION ASSEMBLY_TRANSPORT COMPONENT CSGG"/>
    <property type="match status" value="1"/>
</dbReference>
<dbReference type="Gene3D" id="3.40.50.10610">
    <property type="entry name" value="ABC-type transport auxiliary lipoprotein component"/>
    <property type="match status" value="1"/>
</dbReference>
<reference evidence="6" key="1">
    <citation type="submission" date="2018-05" db="EMBL/GenBank/DDBJ databases">
        <authorList>
            <person name="Lanie J.A."/>
            <person name="Ng W.-L."/>
            <person name="Kazmierczak K.M."/>
            <person name="Andrzejewski T.M."/>
            <person name="Davidsen T.M."/>
            <person name="Wayne K.J."/>
            <person name="Tettelin H."/>
            <person name="Glass J.I."/>
            <person name="Rusch D."/>
            <person name="Podicherti R."/>
            <person name="Tsui H.-C.T."/>
            <person name="Winkler M.E."/>
        </authorList>
    </citation>
    <scope>NUCLEOTIDE SEQUENCE</scope>
</reference>
<feature type="non-terminal residue" evidence="6">
    <location>
        <position position="1"/>
    </location>
</feature>
<keyword evidence="2" id="KW-0732">Signal</keyword>
<evidence type="ECO:0008006" key="7">
    <source>
        <dbReference type="Google" id="ProtNLM"/>
    </source>
</evidence>
<proteinExistence type="predicted"/>
<keyword evidence="1" id="KW-1003">Cell membrane</keyword>
<keyword evidence="4" id="KW-0564">Palmitate</keyword>
<keyword evidence="3" id="KW-0472">Membrane</keyword>
<accession>A0A382T9W4</accession>
<name>A0A382T9W4_9ZZZZ</name>
<sequence length="122" mass="13238">VLLSGCASLASMPPKVSPIAYSAMTKVPEPANGKIVLAVYQFADLTGQQKPNDNFGEMSKAVTQGSSNLLIKALKDVGDGKWFRVAERESLQSLLQERKLIRTTRQMTQGDKAKPLGPMLYA</sequence>
<dbReference type="EMBL" id="UINC01134543">
    <property type="protein sequence ID" value="SVD18148.1"/>
    <property type="molecule type" value="Genomic_DNA"/>
</dbReference>
<feature type="non-terminal residue" evidence="6">
    <location>
        <position position="122"/>
    </location>
</feature>
<protein>
    <recommendedName>
        <fullName evidence="7">Curli production assembly/transport component CsgG</fullName>
    </recommendedName>
</protein>
<dbReference type="Pfam" id="PF03783">
    <property type="entry name" value="CsgG"/>
    <property type="match status" value="1"/>
</dbReference>